<evidence type="ECO:0000313" key="4">
    <source>
        <dbReference type="EMBL" id="BCS97893.1"/>
    </source>
</evidence>
<dbReference type="InterPro" id="IPR048304">
    <property type="entry name" value="UbiD_Rift_dom"/>
</dbReference>
<dbReference type="PANTHER" id="PTHR30108:SF7">
    <property type="entry name" value="3-POLYPRENYL-4-HYDROXYBENZOATE DECARBOXYLASE"/>
    <property type="match status" value="1"/>
</dbReference>
<sequence length="612" mass="66821">MTYASMKECVDDLEQHGHLIRIKEEVDPYLEMAEIHRRIYAAGGPALLFENVKGSPFPAVSNLFGTIERSRFIFRHTLDQVSRLVEAKVDPKSLLKHPLKNLMLPFAATKALPRKMKEAPVMACTTELSCLPQVTCWPDDGGPFVLLPQVYSEDPKKPGILGSNMGMYRIQLAGNEYTPDKEIGLHYQIKRDIGRHHAHAIEKGQPLRVSVFVGGPPAHTFAAVMPLPENIPEVAFAGALAGRRFRYTKENGHTLSADADFCIVGTVDPKAVKPEGPFGDHLGYYSLTHPFPFLTVEKVYHRKDAIWPFTVVGRPPAEDTSFGALIHEITGPAVPDAIPGVSAIHAVDAAGVHPLLLAIGKETYVPYSEGKDKKPMELLTLSNAILGFGQCSLAKYLFITAEEDNPTLDINDERAFLIHLFERMDFSRDLHFQTRATMDTLDYSAEGLNEGSKVVFAAAGEKKRSLTTTLPSGFSLPGGFGNPHLALPGVVMVEAPPFVDAANGEATAHILADHLAQTDTTGIALVVLTEDAPFAAKTMNNFLWTTFTRSNPSHDIYGAGATTTHKHWGCTGPLIIDARLKPHHAPPLIEDPEVSKRVDALCEKGGPLYGIV</sequence>
<protein>
    <submittedName>
        <fullName evidence="4">3-octaprenyl-4-hydroxybenzoate carboxy-lyase</fullName>
    </submittedName>
</protein>
<evidence type="ECO:0000259" key="2">
    <source>
        <dbReference type="Pfam" id="PF20695"/>
    </source>
</evidence>
<reference evidence="4 5" key="1">
    <citation type="submission" date="2021-02" db="EMBL/GenBank/DDBJ databases">
        <title>Complete genome of Desulfoluna sp. strain ASN36.</title>
        <authorList>
            <person name="Takahashi A."/>
            <person name="Kojima H."/>
            <person name="Fukui M."/>
        </authorList>
    </citation>
    <scope>NUCLEOTIDE SEQUENCE [LARGE SCALE GENOMIC DNA]</scope>
    <source>
        <strain evidence="4 5">ASN36</strain>
    </source>
</reference>
<dbReference type="Pfam" id="PF20695">
    <property type="entry name" value="UbiD_N"/>
    <property type="match status" value="1"/>
</dbReference>
<dbReference type="InterPro" id="IPR049381">
    <property type="entry name" value="UbiD-like_C"/>
</dbReference>
<gene>
    <name evidence="4" type="ORF">DSLASN_35250</name>
</gene>
<evidence type="ECO:0000313" key="5">
    <source>
        <dbReference type="Proteomes" id="UP001320148"/>
    </source>
</evidence>
<dbReference type="InterPro" id="IPR049383">
    <property type="entry name" value="UbiD-like_N"/>
</dbReference>
<dbReference type="Gene3D" id="3.40.1670.10">
    <property type="entry name" value="UbiD C-terminal domain-like"/>
    <property type="match status" value="1"/>
</dbReference>
<dbReference type="EMBL" id="AP024488">
    <property type="protein sequence ID" value="BCS97893.1"/>
    <property type="molecule type" value="Genomic_DNA"/>
</dbReference>
<organism evidence="4 5">
    <name type="scientific">Desulfoluna limicola</name>
    <dbReference type="NCBI Taxonomy" id="2810562"/>
    <lineage>
        <taxon>Bacteria</taxon>
        <taxon>Pseudomonadati</taxon>
        <taxon>Thermodesulfobacteriota</taxon>
        <taxon>Desulfobacteria</taxon>
        <taxon>Desulfobacterales</taxon>
        <taxon>Desulfolunaceae</taxon>
        <taxon>Desulfoluna</taxon>
    </lineage>
</organism>
<feature type="domain" description="3-octaprenyl-4-hydroxybenzoate carboxy-lyase-like N-terminal" evidence="2">
    <location>
        <begin position="10"/>
        <end position="87"/>
    </location>
</feature>
<dbReference type="SUPFAM" id="SSF50475">
    <property type="entry name" value="FMN-binding split barrel"/>
    <property type="match status" value="1"/>
</dbReference>
<evidence type="ECO:0000259" key="1">
    <source>
        <dbReference type="Pfam" id="PF01977"/>
    </source>
</evidence>
<keyword evidence="5" id="KW-1185">Reference proteome</keyword>
<dbReference type="Pfam" id="PF01977">
    <property type="entry name" value="UbiD"/>
    <property type="match status" value="1"/>
</dbReference>
<dbReference type="RefSeq" id="WP_236889308.1">
    <property type="nucleotide sequence ID" value="NZ_AP024488.1"/>
</dbReference>
<dbReference type="InterPro" id="IPR002830">
    <property type="entry name" value="UbiD"/>
</dbReference>
<dbReference type="SUPFAM" id="SSF143968">
    <property type="entry name" value="UbiD C-terminal domain-like"/>
    <property type="match status" value="2"/>
</dbReference>
<feature type="domain" description="3-octaprenyl-4-hydroxybenzoate carboxy-lyase-like C-terminal" evidence="3">
    <location>
        <begin position="321"/>
        <end position="458"/>
    </location>
</feature>
<dbReference type="Pfam" id="PF20696">
    <property type="entry name" value="UbiD_C"/>
    <property type="match status" value="1"/>
</dbReference>
<accession>A0ABM7PK04</accession>
<evidence type="ECO:0000259" key="3">
    <source>
        <dbReference type="Pfam" id="PF20696"/>
    </source>
</evidence>
<proteinExistence type="predicted"/>
<dbReference type="Proteomes" id="UP001320148">
    <property type="component" value="Chromosome"/>
</dbReference>
<feature type="domain" description="3-octaprenyl-4-hydroxybenzoate carboxy-lyase-like Rift-related" evidence="1">
    <location>
        <begin position="119"/>
        <end position="315"/>
    </location>
</feature>
<name>A0ABM7PK04_9BACT</name>
<dbReference type="PANTHER" id="PTHR30108">
    <property type="entry name" value="3-OCTAPRENYL-4-HYDROXYBENZOATE CARBOXY-LYASE-RELATED"/>
    <property type="match status" value="1"/>
</dbReference>